<dbReference type="Gene3D" id="2.60.120.460">
    <property type="entry name" value="YjbQ-like"/>
    <property type="match status" value="1"/>
</dbReference>
<accession>A0A2H0N0K7</accession>
<dbReference type="SUPFAM" id="SSF111038">
    <property type="entry name" value="YjbQ-like"/>
    <property type="match status" value="1"/>
</dbReference>
<evidence type="ECO:0008006" key="4">
    <source>
        <dbReference type="Google" id="ProtNLM"/>
    </source>
</evidence>
<dbReference type="AlphaFoldDB" id="A0A2H0N0K7"/>
<dbReference type="Pfam" id="PF01894">
    <property type="entry name" value="YjbQ"/>
    <property type="match status" value="1"/>
</dbReference>
<gene>
    <name evidence="2" type="ORF">COV62_01545</name>
</gene>
<protein>
    <recommendedName>
        <fullName evidence="4">Secondary thiamine-phosphate synthase enzyme</fullName>
    </recommendedName>
</protein>
<organism evidence="2 3">
    <name type="scientific">Candidatus Nealsonbacteria bacterium CG11_big_fil_rev_8_21_14_0_20_35_11</name>
    <dbReference type="NCBI Taxonomy" id="1974713"/>
    <lineage>
        <taxon>Bacteria</taxon>
        <taxon>Candidatus Nealsoniibacteriota</taxon>
    </lineage>
</organism>
<dbReference type="PIRSF" id="PIRSF004681">
    <property type="entry name" value="UCP004681"/>
    <property type="match status" value="1"/>
</dbReference>
<dbReference type="InterPro" id="IPR035917">
    <property type="entry name" value="YjbQ-like_sf"/>
</dbReference>
<evidence type="ECO:0000313" key="3">
    <source>
        <dbReference type="Proteomes" id="UP000231139"/>
    </source>
</evidence>
<comment type="similarity">
    <text evidence="1">Belongs to the UPF0047 family.</text>
</comment>
<dbReference type="NCBIfam" id="TIGR00149">
    <property type="entry name" value="TIGR00149_YjbQ"/>
    <property type="match status" value="1"/>
</dbReference>
<dbReference type="PANTHER" id="PTHR30615:SF8">
    <property type="entry name" value="UPF0047 PROTEIN C4A8.02C"/>
    <property type="match status" value="1"/>
</dbReference>
<comment type="caution">
    <text evidence="2">The sequence shown here is derived from an EMBL/GenBank/DDBJ whole genome shotgun (WGS) entry which is preliminary data.</text>
</comment>
<name>A0A2H0N0K7_9BACT</name>
<dbReference type="EMBL" id="PCWK01000039">
    <property type="protein sequence ID" value="PIR02432.1"/>
    <property type="molecule type" value="Genomic_DNA"/>
</dbReference>
<evidence type="ECO:0000313" key="2">
    <source>
        <dbReference type="EMBL" id="PIR02432.1"/>
    </source>
</evidence>
<dbReference type="Proteomes" id="UP000231139">
    <property type="component" value="Unassembled WGS sequence"/>
</dbReference>
<sequence>MRVMTSEINVSSKEKYQLIDITDKVEKVVKESQIKDGLVLVFAPHSTAAILLTENEEGLKQDWLSFFKKLVSGFDFQHNRIDNNADSHILSGLVGQGKTLLLKDGNLLRGTWQQIFLAEFDGPRERKIIIKIYTKEV</sequence>
<dbReference type="InterPro" id="IPR001602">
    <property type="entry name" value="UPF0047_YjbQ-like"/>
</dbReference>
<reference evidence="2 3" key="1">
    <citation type="submission" date="2017-09" db="EMBL/GenBank/DDBJ databases">
        <title>Depth-based differentiation of microbial function through sediment-hosted aquifers and enrichment of novel symbionts in the deep terrestrial subsurface.</title>
        <authorList>
            <person name="Probst A.J."/>
            <person name="Ladd B."/>
            <person name="Jarett J.K."/>
            <person name="Geller-Mcgrath D.E."/>
            <person name="Sieber C.M."/>
            <person name="Emerson J.B."/>
            <person name="Anantharaman K."/>
            <person name="Thomas B.C."/>
            <person name="Malmstrom R."/>
            <person name="Stieglmeier M."/>
            <person name="Klingl A."/>
            <person name="Woyke T."/>
            <person name="Ryan C.M."/>
            <person name="Banfield J.F."/>
        </authorList>
    </citation>
    <scope>NUCLEOTIDE SEQUENCE [LARGE SCALE GENOMIC DNA]</scope>
    <source>
        <strain evidence="2">CG11_big_fil_rev_8_21_14_0_20_35_11</strain>
    </source>
</reference>
<dbReference type="PANTHER" id="PTHR30615">
    <property type="entry name" value="UNCHARACTERIZED PROTEIN YJBQ-RELATED"/>
    <property type="match status" value="1"/>
</dbReference>
<evidence type="ECO:0000256" key="1">
    <source>
        <dbReference type="ARBA" id="ARBA00005534"/>
    </source>
</evidence>
<proteinExistence type="inferred from homology"/>